<organism evidence="4 5">
    <name type="scientific">Sphingorhabdus contaminans</name>
    <dbReference type="NCBI Taxonomy" id="1343899"/>
    <lineage>
        <taxon>Bacteria</taxon>
        <taxon>Pseudomonadati</taxon>
        <taxon>Pseudomonadota</taxon>
        <taxon>Alphaproteobacteria</taxon>
        <taxon>Sphingomonadales</taxon>
        <taxon>Sphingomonadaceae</taxon>
        <taxon>Sphingorhabdus</taxon>
    </lineage>
</organism>
<dbReference type="Proteomes" id="UP000320160">
    <property type="component" value="Unassembled WGS sequence"/>
</dbReference>
<feature type="region of interest" description="Disordered" evidence="1">
    <location>
        <begin position="270"/>
        <end position="289"/>
    </location>
</feature>
<comment type="caution">
    <text evidence="4">The sequence shown here is derived from an EMBL/GenBank/DDBJ whole genome shotgun (WGS) entry which is preliminary data.</text>
</comment>
<feature type="domain" description="DUF2059" evidence="3">
    <location>
        <begin position="164"/>
        <end position="206"/>
    </location>
</feature>
<accession>A0A553WAJ6</accession>
<dbReference type="EMBL" id="VKKU01000002">
    <property type="protein sequence ID" value="TSB01717.1"/>
    <property type="molecule type" value="Genomic_DNA"/>
</dbReference>
<dbReference type="InterPro" id="IPR018637">
    <property type="entry name" value="DUF2059"/>
</dbReference>
<dbReference type="Pfam" id="PF09832">
    <property type="entry name" value="DUF2059"/>
    <property type="match status" value="1"/>
</dbReference>
<evidence type="ECO:0000313" key="4">
    <source>
        <dbReference type="EMBL" id="TSB01717.1"/>
    </source>
</evidence>
<evidence type="ECO:0000256" key="2">
    <source>
        <dbReference type="SAM" id="SignalP"/>
    </source>
</evidence>
<dbReference type="AlphaFoldDB" id="A0A553WAJ6"/>
<dbReference type="RefSeq" id="WP_143776936.1">
    <property type="nucleotide sequence ID" value="NZ_VKKU01000002.1"/>
</dbReference>
<sequence length="370" mass="39570">MLKPIIAALLMTTAVPALAVPEQPGMSDVTKDPVDAAGEKALGDVMSIFSKMFDTSDQPEPEPARLALAQVTAAKLLPDGAYSKIMDSMLGKMLTPLFEMMPGLTDAQIAQATGAPEDTVATLSEDKKAAVTAIIDPYHKERGKQMVDVMKPLMAEAMAIIEPAMRTGLSRAYARKFTAAQLTTINGFFTTPTGAAFAQESFALQADPEVMQATFKAFPAIMGSIFSDQANLKAKFDALPKQRTLKDLSETELKQLAGLLGVEIKSLADHRDGSATASTSTPETGEEPWYAEENWQSAARSKATKLSDAYVKANEKSEAAYAAYEDAQVAAIDEARQRFLAQGWKPEPAPEPMAAEDIPDNAVPPPAAPK</sequence>
<dbReference type="OrthoDB" id="7409988at2"/>
<keyword evidence="5" id="KW-1185">Reference proteome</keyword>
<feature type="region of interest" description="Disordered" evidence="1">
    <location>
        <begin position="341"/>
        <end position="370"/>
    </location>
</feature>
<evidence type="ECO:0000256" key="1">
    <source>
        <dbReference type="SAM" id="MobiDB-lite"/>
    </source>
</evidence>
<gene>
    <name evidence="4" type="ORF">FOM92_11095</name>
</gene>
<feature type="signal peptide" evidence="2">
    <location>
        <begin position="1"/>
        <end position="19"/>
    </location>
</feature>
<evidence type="ECO:0000313" key="5">
    <source>
        <dbReference type="Proteomes" id="UP000320160"/>
    </source>
</evidence>
<feature type="chain" id="PRO_5022216915" evidence="2">
    <location>
        <begin position="20"/>
        <end position="370"/>
    </location>
</feature>
<name>A0A553WAJ6_9SPHN</name>
<protein>
    <submittedName>
        <fullName evidence="4">DUF2059 domain-containing protein</fullName>
    </submittedName>
</protein>
<keyword evidence="2" id="KW-0732">Signal</keyword>
<proteinExistence type="predicted"/>
<evidence type="ECO:0000259" key="3">
    <source>
        <dbReference type="Pfam" id="PF09832"/>
    </source>
</evidence>
<reference evidence="4 5" key="1">
    <citation type="submission" date="2019-07" db="EMBL/GenBank/DDBJ databases">
        <authorList>
            <person name="Park M."/>
        </authorList>
    </citation>
    <scope>NUCLEOTIDE SEQUENCE [LARGE SCALE GENOMIC DNA]</scope>
    <source>
        <strain evidence="4 5">KCTC32445</strain>
    </source>
</reference>